<proteinExistence type="predicted"/>
<gene>
    <name evidence="1" type="ORF">GCM10010994_01620</name>
</gene>
<accession>A0A916TZ45</accession>
<name>A0A916TZ45_9HYPH</name>
<evidence type="ECO:0000313" key="1">
    <source>
        <dbReference type="EMBL" id="GGC46147.1"/>
    </source>
</evidence>
<sequence length="153" mass="16980">MWGVAASATPGRDDACFGRAAESAGAALVFAPAGLYIARGRTRRETTVTTFDKREEGFERRFALDEELRFKAMARRNRMLGEWAAHKLGKTGADAAEYAKAVVMADFEEAGDDDVFRKVRKDFDAAGIEQSDHQIRRTMDEFLAQAVLEVKAQ</sequence>
<keyword evidence="2" id="KW-1185">Reference proteome</keyword>
<dbReference type="Proteomes" id="UP000637002">
    <property type="component" value="Unassembled WGS sequence"/>
</dbReference>
<dbReference type="AlphaFoldDB" id="A0A916TZ45"/>
<dbReference type="EMBL" id="BMGG01000001">
    <property type="protein sequence ID" value="GGC46147.1"/>
    <property type="molecule type" value="Genomic_DNA"/>
</dbReference>
<evidence type="ECO:0008006" key="3">
    <source>
        <dbReference type="Google" id="ProtNLM"/>
    </source>
</evidence>
<dbReference type="InterPro" id="IPR009945">
    <property type="entry name" value="ATPase_inh_sub_z"/>
</dbReference>
<reference evidence="1" key="1">
    <citation type="journal article" date="2014" name="Int. J. Syst. Evol. Microbiol.">
        <title>Complete genome sequence of Corynebacterium casei LMG S-19264T (=DSM 44701T), isolated from a smear-ripened cheese.</title>
        <authorList>
            <consortium name="US DOE Joint Genome Institute (JGI-PGF)"/>
            <person name="Walter F."/>
            <person name="Albersmeier A."/>
            <person name="Kalinowski J."/>
            <person name="Ruckert C."/>
        </authorList>
    </citation>
    <scope>NUCLEOTIDE SEQUENCE</scope>
    <source>
        <strain evidence="1">CGMCC 1.12919</strain>
    </source>
</reference>
<reference evidence="1" key="2">
    <citation type="submission" date="2020-09" db="EMBL/GenBank/DDBJ databases">
        <authorList>
            <person name="Sun Q."/>
            <person name="Zhou Y."/>
        </authorList>
    </citation>
    <scope>NUCLEOTIDE SEQUENCE</scope>
    <source>
        <strain evidence="1">CGMCC 1.12919</strain>
    </source>
</reference>
<protein>
    <recommendedName>
        <fullName evidence="3">DUF1476 domain-containing protein</fullName>
    </recommendedName>
</protein>
<evidence type="ECO:0000313" key="2">
    <source>
        <dbReference type="Proteomes" id="UP000637002"/>
    </source>
</evidence>
<dbReference type="Pfam" id="PF07345">
    <property type="entry name" value="ATPaseInh_sub_z"/>
    <property type="match status" value="1"/>
</dbReference>
<organism evidence="1 2">
    <name type="scientific">Chelatococcus reniformis</name>
    <dbReference type="NCBI Taxonomy" id="1494448"/>
    <lineage>
        <taxon>Bacteria</taxon>
        <taxon>Pseudomonadati</taxon>
        <taxon>Pseudomonadota</taxon>
        <taxon>Alphaproteobacteria</taxon>
        <taxon>Hyphomicrobiales</taxon>
        <taxon>Chelatococcaceae</taxon>
        <taxon>Chelatococcus</taxon>
    </lineage>
</organism>
<dbReference type="Gene3D" id="1.10.790.20">
    <property type="entry name" value="Domain of unknown function DUF1476"/>
    <property type="match status" value="1"/>
</dbReference>
<dbReference type="InterPro" id="IPR038293">
    <property type="entry name" value="ATPase_inh_sub_z_sf"/>
</dbReference>
<comment type="caution">
    <text evidence="1">The sequence shown here is derived from an EMBL/GenBank/DDBJ whole genome shotgun (WGS) entry which is preliminary data.</text>
</comment>